<dbReference type="RefSeq" id="XP_010936490.1">
    <property type="nucleotide sequence ID" value="XM_010938188.1"/>
</dbReference>
<dbReference type="GeneID" id="105056107"/>
<dbReference type="InParanoid" id="A0A6I9SB62"/>
<dbReference type="InterPro" id="IPR000070">
    <property type="entry name" value="Pectinesterase_cat"/>
</dbReference>
<dbReference type="OrthoDB" id="2019149at2759"/>
<dbReference type="Proteomes" id="UP000504607">
    <property type="component" value="Chromosome 13"/>
</dbReference>
<comment type="catalytic activity">
    <reaction evidence="10 12">
        <text>[(1-&gt;4)-alpha-D-galacturonosyl methyl ester](n) + n H2O = [(1-&gt;4)-alpha-D-galacturonosyl](n) + n methanol + n H(+)</text>
        <dbReference type="Rhea" id="RHEA:22380"/>
        <dbReference type="Rhea" id="RHEA-COMP:14570"/>
        <dbReference type="Rhea" id="RHEA-COMP:14573"/>
        <dbReference type="ChEBI" id="CHEBI:15377"/>
        <dbReference type="ChEBI" id="CHEBI:15378"/>
        <dbReference type="ChEBI" id="CHEBI:17790"/>
        <dbReference type="ChEBI" id="CHEBI:140522"/>
        <dbReference type="ChEBI" id="CHEBI:140523"/>
        <dbReference type="EC" id="3.1.1.11"/>
    </reaction>
</comment>
<evidence type="ECO:0000313" key="15">
    <source>
        <dbReference type="Proteomes" id="UP000504607"/>
    </source>
</evidence>
<evidence type="ECO:0000256" key="4">
    <source>
        <dbReference type="ARBA" id="ARBA00013229"/>
    </source>
</evidence>
<keyword evidence="8 12" id="KW-0378">Hydrolase</keyword>
<keyword evidence="7" id="KW-0732">Signal</keyword>
<reference evidence="16" key="1">
    <citation type="submission" date="2025-08" db="UniProtKB">
        <authorList>
            <consortium name="RefSeq"/>
        </authorList>
    </citation>
    <scope>IDENTIFICATION</scope>
</reference>
<keyword evidence="6" id="KW-0964">Secreted</keyword>
<dbReference type="AlphaFoldDB" id="A0A6I9SB62"/>
<dbReference type="GO" id="GO:0042545">
    <property type="term" value="P:cell wall modification"/>
    <property type="evidence" value="ECO:0007669"/>
    <property type="project" value="UniProtKB-UniRule"/>
</dbReference>
<evidence type="ECO:0000256" key="7">
    <source>
        <dbReference type="ARBA" id="ARBA00022729"/>
    </source>
</evidence>
<evidence type="ECO:0000256" key="1">
    <source>
        <dbReference type="ARBA" id="ARBA00004191"/>
    </source>
</evidence>
<dbReference type="KEGG" id="egu:105056107"/>
<feature type="active site" evidence="11">
    <location>
        <position position="233"/>
    </location>
</feature>
<evidence type="ECO:0000256" key="10">
    <source>
        <dbReference type="ARBA" id="ARBA00047928"/>
    </source>
</evidence>
<evidence type="ECO:0000256" key="8">
    <source>
        <dbReference type="ARBA" id="ARBA00022801"/>
    </source>
</evidence>
<keyword evidence="5" id="KW-0134">Cell wall</keyword>
<evidence type="ECO:0000256" key="11">
    <source>
        <dbReference type="PROSITE-ProRule" id="PRU10040"/>
    </source>
</evidence>
<dbReference type="GO" id="GO:0030599">
    <property type="term" value="F:pectinesterase activity"/>
    <property type="evidence" value="ECO:0007669"/>
    <property type="project" value="UniProtKB-UniRule"/>
</dbReference>
<comment type="similarity">
    <text evidence="3">Belongs to the pectinesterase family.</text>
</comment>
<keyword evidence="9 12" id="KW-0063">Aspartyl esterase</keyword>
<dbReference type="UniPathway" id="UPA00545">
    <property type="reaction ID" value="UER00823"/>
</dbReference>
<dbReference type="PROSITE" id="PS00503">
    <property type="entry name" value="PECTINESTERASE_2"/>
    <property type="match status" value="1"/>
</dbReference>
<evidence type="ECO:0000256" key="3">
    <source>
        <dbReference type="ARBA" id="ARBA00008891"/>
    </source>
</evidence>
<organism evidence="15 16">
    <name type="scientific">Elaeis guineensis var. tenera</name>
    <name type="common">Oil palm</name>
    <dbReference type="NCBI Taxonomy" id="51953"/>
    <lineage>
        <taxon>Eukaryota</taxon>
        <taxon>Viridiplantae</taxon>
        <taxon>Streptophyta</taxon>
        <taxon>Embryophyta</taxon>
        <taxon>Tracheophyta</taxon>
        <taxon>Spermatophyta</taxon>
        <taxon>Magnoliopsida</taxon>
        <taxon>Liliopsida</taxon>
        <taxon>Arecaceae</taxon>
        <taxon>Arecoideae</taxon>
        <taxon>Cocoseae</taxon>
        <taxon>Elaeidinae</taxon>
        <taxon>Elaeis</taxon>
    </lineage>
</organism>
<dbReference type="FunCoup" id="A0A6I9SB62">
    <property type="interactions" value="69"/>
</dbReference>
<feature type="region of interest" description="Disordered" evidence="13">
    <location>
        <begin position="1"/>
        <end position="23"/>
    </location>
</feature>
<feature type="compositionally biased region" description="Polar residues" evidence="13">
    <location>
        <begin position="1"/>
        <end position="10"/>
    </location>
</feature>
<feature type="domain" description="Pectinesterase catalytic" evidence="14">
    <location>
        <begin position="75"/>
        <end position="366"/>
    </location>
</feature>
<dbReference type="InterPro" id="IPR011050">
    <property type="entry name" value="Pectin_lyase_fold/virulence"/>
</dbReference>
<evidence type="ECO:0000259" key="14">
    <source>
        <dbReference type="Pfam" id="PF01095"/>
    </source>
</evidence>
<sequence>MTKADQSVTSRGVGWGKGQPDGEAAILGPRNGLMRVLNCQGTQIRHKDFISWDDLSAKNYSGNNLIDRAHSRVMLVSKDGSGDSRTVQGAVNIVPDGNKERVKIFISPGVYREKVIIPITKPYISFIANGSSETVISWHSKASDRGPNGRTVGTFYSASVAVESDYFCAKGITFENTAQGAVPGAIGMQAVALRLSGDKAMLYRCRILGSQDTLFDHMGRHYFLECYVQGSIDFIFGNARSLYQGCRLHAVAMSYGAVAASQRNSPKDDSGFSFLDCRLDGSGILYLGRAWGRYARVVYSYCQLEGIIIPEGWSDWGDPSRTRTVWFGEFNCSGKGANLRKRVQWARSLNYDEARPFLDQNYIDGNQWLRL</sequence>
<evidence type="ECO:0000256" key="13">
    <source>
        <dbReference type="SAM" id="MobiDB-lite"/>
    </source>
</evidence>
<gene>
    <name evidence="16" type="primary">LOC105056107</name>
</gene>
<dbReference type="InterPro" id="IPR012334">
    <property type="entry name" value="Pectin_lyas_fold"/>
</dbReference>
<dbReference type="SUPFAM" id="SSF51126">
    <property type="entry name" value="Pectin lyase-like"/>
    <property type="match status" value="1"/>
</dbReference>
<proteinExistence type="inferred from homology"/>
<keyword evidence="15" id="KW-1185">Reference proteome</keyword>
<evidence type="ECO:0000313" key="16">
    <source>
        <dbReference type="RefSeq" id="XP_010936490.1"/>
    </source>
</evidence>
<protein>
    <recommendedName>
        <fullName evidence="4 12">Pectinesterase</fullName>
        <ecNumber evidence="4 12">3.1.1.11</ecNumber>
    </recommendedName>
</protein>
<dbReference type="FunFam" id="2.160.20.10:FF:000008">
    <property type="entry name" value="Pectinesterase"/>
    <property type="match status" value="1"/>
</dbReference>
<dbReference type="Pfam" id="PF01095">
    <property type="entry name" value="Pectinesterase"/>
    <property type="match status" value="1"/>
</dbReference>
<dbReference type="PANTHER" id="PTHR31321:SF31">
    <property type="entry name" value="PECTINESTERASE QRT1"/>
    <property type="match status" value="1"/>
</dbReference>
<evidence type="ECO:0000256" key="2">
    <source>
        <dbReference type="ARBA" id="ARBA00005184"/>
    </source>
</evidence>
<dbReference type="GO" id="GO:0045490">
    <property type="term" value="P:pectin catabolic process"/>
    <property type="evidence" value="ECO:0007669"/>
    <property type="project" value="UniProtKB-UniRule"/>
</dbReference>
<accession>A0A6I9SB62</accession>
<dbReference type="Gene3D" id="2.160.20.10">
    <property type="entry name" value="Single-stranded right-handed beta-helix, Pectin lyase-like"/>
    <property type="match status" value="1"/>
</dbReference>
<dbReference type="InterPro" id="IPR033131">
    <property type="entry name" value="Pectinesterase_Asp_AS"/>
</dbReference>
<dbReference type="PANTHER" id="PTHR31321">
    <property type="entry name" value="ACYL-COA THIOESTER HYDROLASE YBHC-RELATED"/>
    <property type="match status" value="1"/>
</dbReference>
<evidence type="ECO:0000256" key="12">
    <source>
        <dbReference type="RuleBase" id="RU000589"/>
    </source>
</evidence>
<evidence type="ECO:0000256" key="5">
    <source>
        <dbReference type="ARBA" id="ARBA00022512"/>
    </source>
</evidence>
<comment type="pathway">
    <text evidence="2 12">Glycan metabolism; pectin degradation; 2-dehydro-3-deoxy-D-gluconate from pectin: step 1/5.</text>
</comment>
<dbReference type="EC" id="3.1.1.11" evidence="4 12"/>
<comment type="subcellular location">
    <subcellularLocation>
        <location evidence="1">Secreted</location>
        <location evidence="1">Cell wall</location>
    </subcellularLocation>
</comment>
<evidence type="ECO:0000256" key="6">
    <source>
        <dbReference type="ARBA" id="ARBA00022525"/>
    </source>
</evidence>
<name>A0A6I9SB62_ELAGV</name>
<evidence type="ECO:0000256" key="9">
    <source>
        <dbReference type="ARBA" id="ARBA00023085"/>
    </source>
</evidence>